<evidence type="ECO:0000256" key="2">
    <source>
        <dbReference type="ARBA" id="ARBA00022679"/>
    </source>
</evidence>
<dbReference type="NCBIfam" id="TIGR00696">
    <property type="entry name" value="wecG_tagA_cpsF"/>
    <property type="match status" value="1"/>
</dbReference>
<dbReference type="AlphaFoldDB" id="R7ZNL0"/>
<dbReference type="CDD" id="cd06533">
    <property type="entry name" value="Glyco_transf_WecG_TagA"/>
    <property type="match status" value="1"/>
</dbReference>
<evidence type="ECO:0000313" key="4">
    <source>
        <dbReference type="Proteomes" id="UP000013909"/>
    </source>
</evidence>
<dbReference type="GO" id="GO:0047244">
    <property type="term" value="F:N-acetylglucosaminyldiphosphoundecaprenol N-acetyl-beta-D-mannosaminyltransferase activity"/>
    <property type="evidence" value="ECO:0007669"/>
    <property type="project" value="UniProtKB-EC"/>
</dbReference>
<organism evidence="3 4">
    <name type="scientific">Lunatimonas lonarensis</name>
    <dbReference type="NCBI Taxonomy" id="1232681"/>
    <lineage>
        <taxon>Bacteria</taxon>
        <taxon>Pseudomonadati</taxon>
        <taxon>Bacteroidota</taxon>
        <taxon>Cytophagia</taxon>
        <taxon>Cytophagales</taxon>
        <taxon>Cyclobacteriaceae</taxon>
    </lineage>
</organism>
<dbReference type="RefSeq" id="WP_010856139.1">
    <property type="nucleotide sequence ID" value="NZ_AQHR01000104.1"/>
</dbReference>
<dbReference type="EC" id="2.4.1.187" evidence="3"/>
<keyword evidence="4" id="KW-1185">Reference proteome</keyword>
<gene>
    <name evidence="3" type="ORF">ADIS_4012</name>
</gene>
<name>R7ZNL0_9BACT</name>
<comment type="caution">
    <text evidence="3">The sequence shown here is derived from an EMBL/GenBank/DDBJ whole genome shotgun (WGS) entry which is preliminary data.</text>
</comment>
<keyword evidence="1 3" id="KW-0328">Glycosyltransferase</keyword>
<keyword evidence="2 3" id="KW-0808">Transferase</keyword>
<dbReference type="Pfam" id="PF03808">
    <property type="entry name" value="Glyco_tran_WecG"/>
    <property type="match status" value="1"/>
</dbReference>
<dbReference type="Proteomes" id="UP000013909">
    <property type="component" value="Unassembled WGS sequence"/>
</dbReference>
<dbReference type="STRING" id="1232681.ADIS_4012"/>
<dbReference type="OrthoDB" id="9771846at2"/>
<reference evidence="3 4" key="1">
    <citation type="submission" date="2013-02" db="EMBL/GenBank/DDBJ databases">
        <title>A novel strain isolated from Lonar lake, Maharashtra, India.</title>
        <authorList>
            <person name="Singh A."/>
        </authorList>
    </citation>
    <scope>NUCLEOTIDE SEQUENCE [LARGE SCALE GENOMIC DNA]</scope>
    <source>
        <strain evidence="3 4">AK24</strain>
    </source>
</reference>
<evidence type="ECO:0000313" key="3">
    <source>
        <dbReference type="EMBL" id="EON75609.1"/>
    </source>
</evidence>
<dbReference type="PANTHER" id="PTHR34136:SF1">
    <property type="entry name" value="UDP-N-ACETYL-D-MANNOSAMINURONIC ACID TRANSFERASE"/>
    <property type="match status" value="1"/>
</dbReference>
<sequence length="242" mass="27931">MKKDISGLDIYTDTYEDIIGEITSCIESKQKRQICALNVYKMAYIYKSSDFYEKIRKIELLIADGVSIVLLCAMYGYRVKERITGVALFEKLLEKGDAGKWKVFLLGAKPAVIQETQRRIHESFPNLNVVGCIDGYFKDENSVINEINEAKPDILFVAMGSPIQEDFLDKNRTNLNATIFMGLGGTFDVFSGLTPRAPRFFQSIGLEWLYRMIREPSKYFKRYSNTIPVFVYHSIRNYFVRK</sequence>
<dbReference type="InterPro" id="IPR004629">
    <property type="entry name" value="WecG_TagA_CpsF"/>
</dbReference>
<dbReference type="PANTHER" id="PTHR34136">
    <property type="match status" value="1"/>
</dbReference>
<proteinExistence type="predicted"/>
<dbReference type="EMBL" id="AQHR01000104">
    <property type="protein sequence ID" value="EON75609.1"/>
    <property type="molecule type" value="Genomic_DNA"/>
</dbReference>
<protein>
    <submittedName>
        <fullName evidence="3">N-acetylmannosaminyltransferase</fullName>
        <ecNumber evidence="3">2.4.1.187</ecNumber>
    </submittedName>
</protein>
<accession>R7ZNL0</accession>
<evidence type="ECO:0000256" key="1">
    <source>
        <dbReference type="ARBA" id="ARBA00022676"/>
    </source>
</evidence>